<dbReference type="Pfam" id="PF13424">
    <property type="entry name" value="TPR_12"/>
    <property type="match status" value="1"/>
</dbReference>
<name>A0A1L9SPW2_9EURO</name>
<dbReference type="OrthoDB" id="2151161at2759"/>
<evidence type="ECO:0000256" key="4">
    <source>
        <dbReference type="ARBA" id="ARBA00022989"/>
    </source>
</evidence>
<dbReference type="GO" id="GO:0003824">
    <property type="term" value="F:catalytic activity"/>
    <property type="evidence" value="ECO:0007669"/>
    <property type="project" value="InterPro"/>
</dbReference>
<dbReference type="EMBL" id="KV878338">
    <property type="protein sequence ID" value="OJJ49289.1"/>
    <property type="molecule type" value="Genomic_DNA"/>
</dbReference>
<organism evidence="8 9">
    <name type="scientific">Penicilliopsis zonata CBS 506.65</name>
    <dbReference type="NCBI Taxonomy" id="1073090"/>
    <lineage>
        <taxon>Eukaryota</taxon>
        <taxon>Fungi</taxon>
        <taxon>Dikarya</taxon>
        <taxon>Ascomycota</taxon>
        <taxon>Pezizomycotina</taxon>
        <taxon>Eurotiomycetes</taxon>
        <taxon>Eurotiomycetidae</taxon>
        <taxon>Eurotiales</taxon>
        <taxon>Aspergillaceae</taxon>
        <taxon>Penicilliopsis</taxon>
    </lineage>
</organism>
<dbReference type="Gene3D" id="3.40.50.1580">
    <property type="entry name" value="Nucleoside phosphorylase domain"/>
    <property type="match status" value="1"/>
</dbReference>
<evidence type="ECO:0000256" key="3">
    <source>
        <dbReference type="ARBA" id="ARBA00022692"/>
    </source>
</evidence>
<dbReference type="GO" id="GO:0009116">
    <property type="term" value="P:nucleoside metabolic process"/>
    <property type="evidence" value="ECO:0007669"/>
    <property type="project" value="InterPro"/>
</dbReference>
<evidence type="ECO:0000256" key="5">
    <source>
        <dbReference type="ARBA" id="ARBA00023136"/>
    </source>
</evidence>
<dbReference type="InterPro" id="IPR008564">
    <property type="entry name" value="TVP23-like"/>
</dbReference>
<evidence type="ECO:0000313" key="8">
    <source>
        <dbReference type="EMBL" id="OJJ49289.1"/>
    </source>
</evidence>
<accession>A0A1L9SPW2</accession>
<proteinExistence type="inferred from homology"/>
<dbReference type="GO" id="GO:0043531">
    <property type="term" value="F:ADP binding"/>
    <property type="evidence" value="ECO:0007669"/>
    <property type="project" value="InterPro"/>
</dbReference>
<dbReference type="VEuPathDB" id="FungiDB:ASPZODRAFT_164819"/>
<evidence type="ECO:0000256" key="6">
    <source>
        <dbReference type="SAM" id="Phobius"/>
    </source>
</evidence>
<dbReference type="InterPro" id="IPR035994">
    <property type="entry name" value="Nucleoside_phosphorylase_sf"/>
</dbReference>
<dbReference type="GeneID" id="34613151"/>
<dbReference type="RefSeq" id="XP_022583799.1">
    <property type="nucleotide sequence ID" value="XM_022726687.1"/>
</dbReference>
<dbReference type="AlphaFoldDB" id="A0A1L9SPW2"/>
<dbReference type="InterPro" id="IPR053137">
    <property type="entry name" value="NLR-like"/>
</dbReference>
<feature type="domain" description="NB-ARC" evidence="7">
    <location>
        <begin position="580"/>
        <end position="747"/>
    </location>
</feature>
<reference evidence="9" key="1">
    <citation type="journal article" date="2017" name="Genome Biol.">
        <title>Comparative genomics reveals high biological diversity and specific adaptations in the industrially and medically important fungal genus Aspergillus.</title>
        <authorList>
            <person name="de Vries R.P."/>
            <person name="Riley R."/>
            <person name="Wiebenga A."/>
            <person name="Aguilar-Osorio G."/>
            <person name="Amillis S."/>
            <person name="Uchima C.A."/>
            <person name="Anderluh G."/>
            <person name="Asadollahi M."/>
            <person name="Askin M."/>
            <person name="Barry K."/>
            <person name="Battaglia E."/>
            <person name="Bayram O."/>
            <person name="Benocci T."/>
            <person name="Braus-Stromeyer S.A."/>
            <person name="Caldana C."/>
            <person name="Canovas D."/>
            <person name="Cerqueira G.C."/>
            <person name="Chen F."/>
            <person name="Chen W."/>
            <person name="Choi C."/>
            <person name="Clum A."/>
            <person name="Dos Santos R.A."/>
            <person name="Damasio A.R."/>
            <person name="Diallinas G."/>
            <person name="Emri T."/>
            <person name="Fekete E."/>
            <person name="Flipphi M."/>
            <person name="Freyberg S."/>
            <person name="Gallo A."/>
            <person name="Gournas C."/>
            <person name="Habgood R."/>
            <person name="Hainaut M."/>
            <person name="Harispe M.L."/>
            <person name="Henrissat B."/>
            <person name="Hilden K.S."/>
            <person name="Hope R."/>
            <person name="Hossain A."/>
            <person name="Karabika E."/>
            <person name="Karaffa L."/>
            <person name="Karanyi Z."/>
            <person name="Krasevec N."/>
            <person name="Kuo A."/>
            <person name="Kusch H."/>
            <person name="LaButti K."/>
            <person name="Lagendijk E.L."/>
            <person name="Lapidus A."/>
            <person name="Levasseur A."/>
            <person name="Lindquist E."/>
            <person name="Lipzen A."/>
            <person name="Logrieco A.F."/>
            <person name="MacCabe A."/>
            <person name="Maekelae M.R."/>
            <person name="Malavazi I."/>
            <person name="Melin P."/>
            <person name="Meyer V."/>
            <person name="Mielnichuk N."/>
            <person name="Miskei M."/>
            <person name="Molnar A.P."/>
            <person name="Mule G."/>
            <person name="Ngan C.Y."/>
            <person name="Orejas M."/>
            <person name="Orosz E."/>
            <person name="Ouedraogo J.P."/>
            <person name="Overkamp K.M."/>
            <person name="Park H.-S."/>
            <person name="Perrone G."/>
            <person name="Piumi F."/>
            <person name="Punt P.J."/>
            <person name="Ram A.F."/>
            <person name="Ramon A."/>
            <person name="Rauscher S."/>
            <person name="Record E."/>
            <person name="Riano-Pachon D.M."/>
            <person name="Robert V."/>
            <person name="Roehrig J."/>
            <person name="Ruller R."/>
            <person name="Salamov A."/>
            <person name="Salih N.S."/>
            <person name="Samson R.A."/>
            <person name="Sandor E."/>
            <person name="Sanguinetti M."/>
            <person name="Schuetze T."/>
            <person name="Sepcic K."/>
            <person name="Shelest E."/>
            <person name="Sherlock G."/>
            <person name="Sophianopoulou V."/>
            <person name="Squina F.M."/>
            <person name="Sun H."/>
            <person name="Susca A."/>
            <person name="Todd R.B."/>
            <person name="Tsang A."/>
            <person name="Unkles S.E."/>
            <person name="van de Wiele N."/>
            <person name="van Rossen-Uffink D."/>
            <person name="Oliveira J.V."/>
            <person name="Vesth T.C."/>
            <person name="Visser J."/>
            <person name="Yu J.-H."/>
            <person name="Zhou M."/>
            <person name="Andersen M.R."/>
            <person name="Archer D.B."/>
            <person name="Baker S.E."/>
            <person name="Benoit I."/>
            <person name="Brakhage A.A."/>
            <person name="Braus G.H."/>
            <person name="Fischer R."/>
            <person name="Frisvad J.C."/>
            <person name="Goldman G.H."/>
            <person name="Houbraken J."/>
            <person name="Oakley B."/>
            <person name="Pocsi I."/>
            <person name="Scazzocchio C."/>
            <person name="Seiboth B."/>
            <person name="vanKuyk P.A."/>
            <person name="Wortman J."/>
            <person name="Dyer P.S."/>
            <person name="Grigoriev I.V."/>
        </authorList>
    </citation>
    <scope>NUCLEOTIDE SEQUENCE [LARGE SCALE GENOMIC DNA]</scope>
    <source>
        <strain evidence="9">CBS 506.65</strain>
    </source>
</reference>
<feature type="transmembrane region" description="Helical" evidence="6">
    <location>
        <begin position="135"/>
        <end position="154"/>
    </location>
</feature>
<dbReference type="PANTHER" id="PTHR46082">
    <property type="entry name" value="ATP/GTP-BINDING PROTEIN-RELATED"/>
    <property type="match status" value="1"/>
</dbReference>
<evidence type="ECO:0000259" key="7">
    <source>
        <dbReference type="Pfam" id="PF00931"/>
    </source>
</evidence>
<dbReference type="STRING" id="1073090.A0A1L9SPW2"/>
<evidence type="ECO:0000256" key="1">
    <source>
        <dbReference type="ARBA" id="ARBA00004141"/>
    </source>
</evidence>
<gene>
    <name evidence="8" type="ORF">ASPZODRAFT_164819</name>
</gene>
<dbReference type="Gene3D" id="3.40.50.300">
    <property type="entry name" value="P-loop containing nucleotide triphosphate hydrolases"/>
    <property type="match status" value="1"/>
</dbReference>
<dbReference type="SUPFAM" id="SSF48452">
    <property type="entry name" value="TPR-like"/>
    <property type="match status" value="1"/>
</dbReference>
<keyword evidence="5 6" id="KW-0472">Membrane</keyword>
<dbReference type="SUPFAM" id="SSF53167">
    <property type="entry name" value="Purine and uridine phosphorylases"/>
    <property type="match status" value="1"/>
</dbReference>
<dbReference type="Proteomes" id="UP000184188">
    <property type="component" value="Unassembled WGS sequence"/>
</dbReference>
<evidence type="ECO:0000256" key="2">
    <source>
        <dbReference type="ARBA" id="ARBA00005467"/>
    </source>
</evidence>
<sequence length="1111" mass="124583">MDQQHQAGDLNWRLSAHPITLLFFLGFRIGALLMYLFGVLFIRNFVLVFILTLLLLSADFYYLKNIAGRRLVGLRWWNEVNTATGDSHWVFESSDPNVRTINATDKRFFWLSLYATPALWIGLAVLAIVTLSSVIWLSLVAIALVLTITNTVAFSRCDRFGQASTFANRAFGGSLINNIAGGLLDSCERYHCRFNEMELQLSIPMSQRGQVGVYSTQEIASRPHYYFLIPNKHTNMASLTHCDYTVAWICALPLELAAAKAMLDKIHDPLPQPPTDHNIYTLGTVSGHNVIVACLPAGVYGTISASTVVSHITSTFPGVRFGLMVGIGGGVPGNAADIRLGDVVVSQPTGLSTGVIQYDYGKALYDGQFQRTGSLNKPPPVLLKAVSQMQSDCMTGKNPVNKIMTDILQSNHALGEQFSRPESDWLFKPTYLHKGGSLDCSGCDQKQLVNRAPRAAGEHYIHPGLIASGDQVIKDAKLRDSIAQEVGILCFEMEAAGLMDELPSLVIRGICDYCDSHKHKKWQGYAALTAAAYAKALLILVPKHHRAESMQDHTKRAGHWMIPFGRNPRFVGRQDVIAKVEQLIQQQDGNGLSKVAICGLGGVGKTQVALELAYRMRERDPERSIFWIPCTSDESVEQAYTSMTQILGMHDVKPAEAKDRIKGYLSKEHAGKWLLVFDNADDYRMWIRDSGDATTSVLRYFIPQSENGCILFTSRNRKLAVKLVNQHVIPVHSLDQRTAADMLKRSLIQSSLIYDSYETTLNLLDQLTYLPLAITQAAAYINENDIGLADYIALLQEQEPDVIELLSENFEDEGRYAAIQNPVASTWLISFQHIQQLNALAVEHLLFMACINPRDIPQSLLPQSPSQKKRVDALGLLKAYSFITEQTSDHSLYLHRLVHLATRNWMRQDQRFSLQTSKTAQLLWKALRDVVCNENRKLWRRYLPHALFLVGDNEFQNQQEDNAAKPLDQSQWMEAEEVGLQLLKAQKQILGLEHDNTLTSMHNLVITQMSQGKWEEAEEMNIQLLETQKQVLGLEHYKTLTSMHKMAIISKSLGKAEAAISLMAECVRLRKRYLHPDDPDTSRSTRTLNGWQGMSHLSTHSYIDDFSLETP</sequence>
<keyword evidence="4 6" id="KW-1133">Transmembrane helix</keyword>
<feature type="transmembrane region" description="Helical" evidence="6">
    <location>
        <begin position="21"/>
        <end position="39"/>
    </location>
</feature>
<keyword evidence="3 6" id="KW-0812">Transmembrane</keyword>
<feature type="transmembrane region" description="Helical" evidence="6">
    <location>
        <begin position="108"/>
        <end position="129"/>
    </location>
</feature>
<dbReference type="Pfam" id="PF05832">
    <property type="entry name" value="DUF846"/>
    <property type="match status" value="1"/>
</dbReference>
<comment type="subcellular location">
    <subcellularLocation>
        <location evidence="1">Membrane</location>
        <topology evidence="1">Multi-pass membrane protein</topology>
    </subcellularLocation>
</comment>
<evidence type="ECO:0000313" key="9">
    <source>
        <dbReference type="Proteomes" id="UP000184188"/>
    </source>
</evidence>
<dbReference type="PANTHER" id="PTHR46082:SF11">
    <property type="entry name" value="AAA+ ATPASE DOMAIN-CONTAINING PROTEIN-RELATED"/>
    <property type="match status" value="1"/>
</dbReference>
<dbReference type="SUPFAM" id="SSF52540">
    <property type="entry name" value="P-loop containing nucleoside triphosphate hydrolases"/>
    <property type="match status" value="1"/>
</dbReference>
<comment type="similarity">
    <text evidence="2">Belongs to the TVP23 family.</text>
</comment>
<feature type="transmembrane region" description="Helical" evidence="6">
    <location>
        <begin position="45"/>
        <end position="63"/>
    </location>
</feature>
<dbReference type="InterPro" id="IPR002182">
    <property type="entry name" value="NB-ARC"/>
</dbReference>
<protein>
    <recommendedName>
        <fullName evidence="7">NB-ARC domain-containing protein</fullName>
    </recommendedName>
</protein>
<dbReference type="Gene3D" id="1.25.40.10">
    <property type="entry name" value="Tetratricopeptide repeat domain"/>
    <property type="match status" value="1"/>
</dbReference>
<dbReference type="Pfam" id="PF00931">
    <property type="entry name" value="NB-ARC"/>
    <property type="match status" value="1"/>
</dbReference>
<dbReference type="InterPro" id="IPR011990">
    <property type="entry name" value="TPR-like_helical_dom_sf"/>
</dbReference>
<keyword evidence="9" id="KW-1185">Reference proteome</keyword>
<dbReference type="InterPro" id="IPR027417">
    <property type="entry name" value="P-loop_NTPase"/>
</dbReference>
<dbReference type="GO" id="GO:0016020">
    <property type="term" value="C:membrane"/>
    <property type="evidence" value="ECO:0007669"/>
    <property type="project" value="UniProtKB-SubCell"/>
</dbReference>